<keyword evidence="2" id="KW-0121">Carboxypeptidase</keyword>
<protein>
    <submittedName>
        <fullName evidence="2">D-Ala-D-Ala carboxypeptidase</fullName>
    </submittedName>
</protein>
<dbReference type="InterPro" id="IPR058193">
    <property type="entry name" value="VanY/YodJ_core_dom"/>
</dbReference>
<keyword evidence="2" id="KW-0645">Protease</keyword>
<organism evidence="2 3">
    <name type="scientific">Paenibacillus taihuensis</name>
    <dbReference type="NCBI Taxonomy" id="1156355"/>
    <lineage>
        <taxon>Bacteria</taxon>
        <taxon>Bacillati</taxon>
        <taxon>Bacillota</taxon>
        <taxon>Bacilli</taxon>
        <taxon>Bacillales</taxon>
        <taxon>Paenibacillaceae</taxon>
        <taxon>Paenibacillus</taxon>
    </lineage>
</organism>
<evidence type="ECO:0000259" key="1">
    <source>
        <dbReference type="Pfam" id="PF02557"/>
    </source>
</evidence>
<dbReference type="PANTHER" id="PTHR34385">
    <property type="entry name" value="D-ALANYL-D-ALANINE CARBOXYPEPTIDASE"/>
    <property type="match status" value="1"/>
</dbReference>
<dbReference type="EMBL" id="QTTN01000021">
    <property type="protein sequence ID" value="REE80177.1"/>
    <property type="molecule type" value="Genomic_DNA"/>
</dbReference>
<dbReference type="InterPro" id="IPR052179">
    <property type="entry name" value="DD-CPase-like"/>
</dbReference>
<keyword evidence="2" id="KW-0378">Hydrolase</keyword>
<keyword evidence="3" id="KW-1185">Reference proteome</keyword>
<reference evidence="2 3" key="1">
    <citation type="submission" date="2018-08" db="EMBL/GenBank/DDBJ databases">
        <title>Genomic Encyclopedia of Type Strains, Phase III (KMG-III): the genomes of soil and plant-associated and newly described type strains.</title>
        <authorList>
            <person name="Whitman W."/>
        </authorList>
    </citation>
    <scope>NUCLEOTIDE SEQUENCE [LARGE SCALE GENOMIC DNA]</scope>
    <source>
        <strain evidence="2 3">CGMCC 1.10966</strain>
    </source>
</reference>
<dbReference type="Proteomes" id="UP000256304">
    <property type="component" value="Unassembled WGS sequence"/>
</dbReference>
<gene>
    <name evidence="2" type="ORF">A8990_12126</name>
</gene>
<sequence length="295" mass="32714">MMKITVVMMLLLVGGLIIFGYRDAADHNEAVLQGPDAALPLSSAEQLKVLNVEKDDIYKGDLLLVNSQHAVPKGLKVPQVVNLFDHQELLDGFGILDTSIELPLEMLERFDDMIEAARADGVSHFQINSGYRDKAKQAELYEKLGSDQANPPGYSEHNLGLSMDIGSSQAAMKDAPEGKWLKENAWKYGFVLRYPEDKTDITGIMSEPWHFRYVGLPHSAIMAQYGFVLEEYLAYLKEQSTIHAEVGGKMYTISYYPVQGEQELSLPKDGSYSISGNNMDGVIVTTWESKGAAKS</sequence>
<dbReference type="Gene3D" id="3.30.200.180">
    <property type="match status" value="1"/>
</dbReference>
<evidence type="ECO:0000313" key="3">
    <source>
        <dbReference type="Proteomes" id="UP000256304"/>
    </source>
</evidence>
<dbReference type="GO" id="GO:0006508">
    <property type="term" value="P:proteolysis"/>
    <property type="evidence" value="ECO:0007669"/>
    <property type="project" value="InterPro"/>
</dbReference>
<dbReference type="AlphaFoldDB" id="A0A3D9RKA5"/>
<dbReference type="InterPro" id="IPR009045">
    <property type="entry name" value="Zn_M74/Hedgehog-like"/>
</dbReference>
<dbReference type="SUPFAM" id="SSF55166">
    <property type="entry name" value="Hedgehog/DD-peptidase"/>
    <property type="match status" value="1"/>
</dbReference>
<evidence type="ECO:0000313" key="2">
    <source>
        <dbReference type="EMBL" id="REE80177.1"/>
    </source>
</evidence>
<feature type="domain" description="D-alanyl-D-alanine carboxypeptidase-like core" evidence="1">
    <location>
        <begin position="103"/>
        <end position="215"/>
    </location>
</feature>
<proteinExistence type="predicted"/>
<accession>A0A3D9RKA5</accession>
<dbReference type="Pfam" id="PF02557">
    <property type="entry name" value="VanY"/>
    <property type="match status" value="1"/>
</dbReference>
<dbReference type="Gene3D" id="3.30.1380.10">
    <property type="match status" value="1"/>
</dbReference>
<dbReference type="GO" id="GO:0004180">
    <property type="term" value="F:carboxypeptidase activity"/>
    <property type="evidence" value="ECO:0007669"/>
    <property type="project" value="UniProtKB-KW"/>
</dbReference>
<dbReference type="OrthoDB" id="9792074at2"/>
<dbReference type="RefSeq" id="WP_116190340.1">
    <property type="nucleotide sequence ID" value="NZ_QTTN01000021.1"/>
</dbReference>
<name>A0A3D9RKA5_9BACL</name>
<dbReference type="CDD" id="cd14852">
    <property type="entry name" value="LD-carboxypeptidase"/>
    <property type="match status" value="1"/>
</dbReference>
<dbReference type="PANTHER" id="PTHR34385:SF1">
    <property type="entry name" value="PEPTIDOGLYCAN L-ALANYL-D-GLUTAMATE ENDOPEPTIDASE CWLK"/>
    <property type="match status" value="1"/>
</dbReference>
<dbReference type="InterPro" id="IPR003709">
    <property type="entry name" value="VanY-like_core_dom"/>
</dbReference>
<comment type="caution">
    <text evidence="2">The sequence shown here is derived from an EMBL/GenBank/DDBJ whole genome shotgun (WGS) entry which is preliminary data.</text>
</comment>